<evidence type="ECO:0000313" key="2">
    <source>
        <dbReference type="EMBL" id="KAF3809258.1"/>
    </source>
</evidence>
<comment type="caution">
    <text evidence="2">The sequence shown here is derived from an EMBL/GenBank/DDBJ whole genome shotgun (WGS) entry which is preliminary data.</text>
</comment>
<dbReference type="InterPro" id="IPR036047">
    <property type="entry name" value="F-box-like_dom_sf"/>
</dbReference>
<dbReference type="RefSeq" id="XP_045268417.1">
    <property type="nucleotide sequence ID" value="XM_045411359.1"/>
</dbReference>
<dbReference type="SUPFAM" id="SSF81383">
    <property type="entry name" value="F-box domain"/>
    <property type="match status" value="1"/>
</dbReference>
<reference evidence="2" key="1">
    <citation type="journal article" date="2020" name="Phytopathology">
        <title>Genome sequence and comparative analysis of Colletotrichum gloeosporioides isolated from Liriodendron leaves.</title>
        <authorList>
            <person name="Fu F.F."/>
            <person name="Hao Z."/>
            <person name="Wang P."/>
            <person name="Lu Y."/>
            <person name="Xue L.J."/>
            <person name="Wei G."/>
            <person name="Tian Y."/>
            <person name="Baishi H."/>
            <person name="Xu H."/>
            <person name="Shi J."/>
            <person name="Cheng T."/>
            <person name="Wang G."/>
            <person name="Yi Y."/>
            <person name="Chen J."/>
        </authorList>
    </citation>
    <scope>NUCLEOTIDE SEQUENCE</scope>
    <source>
        <strain evidence="2">Lc1</strain>
    </source>
</reference>
<gene>
    <name evidence="2" type="ORF">GCG54_00011454</name>
</gene>
<sequence length="482" mass="55600">MPGSKLHATSPTYVPAWSSLPPELRHMILEVLARQTPGWGACASVCREWQATLEKESFRRLKLQTSCLDDMKAMVGRRRAHLVRHAWLNIDLRPYTCRSCTKLESDSWHDSNTRVVRRAIVKLFSILSKWPVTEGAELTLELSIQSPSDKEHHFKNLHFGGGDEHEHLIPKRSGNRLFYDSKHGWIKGRQVDTPDEMALLRIFGPLYSLKFRESLPRVKVATRFILRRQCRRNLEPTALGALFDALPRLQSLILEPWQVWDTFEQKRIWDPQYLSLIESHLPQTLKQISVFEETNEIRVTPPAVSTAFAKRSLGLEKLFVAFLAEAWDFFRSCQQDWVWSHMRSLTLTSSMLTQTRSLEIQTLLENAAMTALSMPHLHTMVIWNGRKGEASKFFYRAETSHTCIGWRGTWDLKLNPSVIRDWQRVADKHTRHDLQVIQEPLILKSISSHAGAIGLLDLPSEAVHPVSLLQMQSEAESSWYKE</sequence>
<proteinExistence type="predicted"/>
<dbReference type="Proteomes" id="UP000613401">
    <property type="component" value="Unassembled WGS sequence"/>
</dbReference>
<feature type="domain" description="DUF6546" evidence="1">
    <location>
        <begin position="281"/>
        <end position="464"/>
    </location>
</feature>
<dbReference type="InterPro" id="IPR046676">
    <property type="entry name" value="DUF6546"/>
</dbReference>
<protein>
    <recommendedName>
        <fullName evidence="1">DUF6546 domain-containing protein</fullName>
    </recommendedName>
</protein>
<evidence type="ECO:0000313" key="3">
    <source>
        <dbReference type="Proteomes" id="UP000613401"/>
    </source>
</evidence>
<name>A0A8H4CSK4_COLGL</name>
<dbReference type="EMBL" id="WVTB01000017">
    <property type="protein sequence ID" value="KAF3809258.1"/>
    <property type="molecule type" value="Genomic_DNA"/>
</dbReference>
<dbReference type="GeneID" id="69018580"/>
<reference evidence="2" key="2">
    <citation type="submission" date="2020-03" db="EMBL/GenBank/DDBJ databases">
        <authorList>
            <person name="Fu F.-F."/>
            <person name="Chen J."/>
        </authorList>
    </citation>
    <scope>NUCLEOTIDE SEQUENCE</scope>
    <source>
        <strain evidence="2">Lc1</strain>
    </source>
</reference>
<dbReference type="Pfam" id="PF20183">
    <property type="entry name" value="DUF6546"/>
    <property type="match status" value="1"/>
</dbReference>
<dbReference type="AlphaFoldDB" id="A0A8H4CSK4"/>
<keyword evidence="3" id="KW-1185">Reference proteome</keyword>
<accession>A0A8H4CSK4</accession>
<evidence type="ECO:0000259" key="1">
    <source>
        <dbReference type="Pfam" id="PF20183"/>
    </source>
</evidence>
<organism evidence="2 3">
    <name type="scientific">Colletotrichum gloeosporioides</name>
    <name type="common">Anthracnose fungus</name>
    <name type="synonym">Glomerella cingulata</name>
    <dbReference type="NCBI Taxonomy" id="474922"/>
    <lineage>
        <taxon>Eukaryota</taxon>
        <taxon>Fungi</taxon>
        <taxon>Dikarya</taxon>
        <taxon>Ascomycota</taxon>
        <taxon>Pezizomycotina</taxon>
        <taxon>Sordariomycetes</taxon>
        <taxon>Hypocreomycetidae</taxon>
        <taxon>Glomerellales</taxon>
        <taxon>Glomerellaceae</taxon>
        <taxon>Colletotrichum</taxon>
        <taxon>Colletotrichum gloeosporioides species complex</taxon>
    </lineage>
</organism>